<dbReference type="PRINTS" id="PR00103">
    <property type="entry name" value="CAMPKINASE"/>
</dbReference>
<dbReference type="Gene3D" id="3.20.20.450">
    <property type="entry name" value="EAL domain"/>
    <property type="match status" value="1"/>
</dbReference>
<dbReference type="InterPro" id="IPR018490">
    <property type="entry name" value="cNMP-bd_dom_sf"/>
</dbReference>
<proteinExistence type="predicted"/>
<feature type="domain" description="Cyclic nucleotide-binding" evidence="1">
    <location>
        <begin position="13"/>
        <end position="111"/>
    </location>
</feature>
<dbReference type="HOGENOM" id="CLU_000445_144_1_3"/>
<dbReference type="CDD" id="cd01948">
    <property type="entry name" value="EAL"/>
    <property type="match status" value="1"/>
</dbReference>
<dbReference type="CDD" id="cd00038">
    <property type="entry name" value="CAP_ED"/>
    <property type="match status" value="1"/>
</dbReference>
<dbReference type="InterPro" id="IPR000595">
    <property type="entry name" value="cNMP-bd_dom"/>
</dbReference>
<dbReference type="OrthoDB" id="9805474at2"/>
<gene>
    <name evidence="3" type="ordered locus">AM1_0714</name>
</gene>
<dbReference type="PROSITE" id="PS50042">
    <property type="entry name" value="CNMP_BINDING_3"/>
    <property type="match status" value="1"/>
</dbReference>
<dbReference type="InterPro" id="IPR035919">
    <property type="entry name" value="EAL_sf"/>
</dbReference>
<sequence length="439" mass="48819">MSEGKESSLLVNFQPGELIFATGEEGHHAYIIESGQVDIFVTTTGKDVSFKTLAKGDVFGEMAVIDASPRSASARALTETCCVVISREQISDRIEASDPVVKLLVSRLLDHIRSLNTGVSQAEMSASDLPNSSVTSSSPVLPHQPVLEKMRLESELLDAIATNAFIPHYQPLVDLETKEILGFEFLIRWKSPTRGWVSPGLFIDTAEETSLILPIGRWVIENACTDLNRFNQALNRSLGTSGKTRPLFISVNVSARQFQAPQFNEELLEILQRHQIPHSQIKLEVTERVLMEGTSAINIIQQCRQLGFHLALDDFGTGFSSLTYLAKFEIDSLKIDQYFVRQMLTHPRTLALMKHILAMTRDLRMVSVAEGVETQEEFDTLRRLGCQIGQGYLFGKPLPFESAQHLLLENYRRPLAPTSPLLASSKVENSVPLQTGARV</sequence>
<dbReference type="Gene3D" id="2.60.120.10">
    <property type="entry name" value="Jelly Rolls"/>
    <property type="match status" value="1"/>
</dbReference>
<keyword evidence="4" id="KW-1185">Reference proteome</keyword>
<dbReference type="InterPro" id="IPR001633">
    <property type="entry name" value="EAL_dom"/>
</dbReference>
<dbReference type="eggNOG" id="COG0664">
    <property type="taxonomic scope" value="Bacteria"/>
</dbReference>
<accession>B0CEC6</accession>
<dbReference type="PANTHER" id="PTHR33121">
    <property type="entry name" value="CYCLIC DI-GMP PHOSPHODIESTERASE PDEF"/>
    <property type="match status" value="1"/>
</dbReference>
<dbReference type="SMART" id="SM00100">
    <property type="entry name" value="cNMP"/>
    <property type="match status" value="1"/>
</dbReference>
<dbReference type="PROSITE" id="PS50007">
    <property type="entry name" value="PIPLC_X_DOMAIN"/>
    <property type="match status" value="1"/>
</dbReference>
<dbReference type="Pfam" id="PF00563">
    <property type="entry name" value="EAL"/>
    <property type="match status" value="1"/>
</dbReference>
<dbReference type="SUPFAM" id="SSF141868">
    <property type="entry name" value="EAL domain-like"/>
    <property type="match status" value="1"/>
</dbReference>
<evidence type="ECO:0000259" key="1">
    <source>
        <dbReference type="PROSITE" id="PS50042"/>
    </source>
</evidence>
<organism evidence="3 4">
    <name type="scientific">Acaryochloris marina (strain MBIC 11017)</name>
    <dbReference type="NCBI Taxonomy" id="329726"/>
    <lineage>
        <taxon>Bacteria</taxon>
        <taxon>Bacillati</taxon>
        <taxon>Cyanobacteriota</taxon>
        <taxon>Cyanophyceae</taxon>
        <taxon>Acaryochloridales</taxon>
        <taxon>Acaryochloridaceae</taxon>
        <taxon>Acaryochloris</taxon>
    </lineage>
</organism>
<feature type="domain" description="EAL" evidence="2">
    <location>
        <begin position="149"/>
        <end position="411"/>
    </location>
</feature>
<reference evidence="3 4" key="1">
    <citation type="journal article" date="2008" name="Proc. Natl. Acad. Sci. U.S.A.">
        <title>Niche adaptation and genome expansion in the chlorophyll d-producing cyanobacterium Acaryochloris marina.</title>
        <authorList>
            <person name="Swingley W.D."/>
            <person name="Chen M."/>
            <person name="Cheung P.C."/>
            <person name="Conrad A.L."/>
            <person name="Dejesa L.C."/>
            <person name="Hao J."/>
            <person name="Honchak B.M."/>
            <person name="Karbach L.E."/>
            <person name="Kurdoglu A."/>
            <person name="Lahiri S."/>
            <person name="Mastrian S.D."/>
            <person name="Miyashita H."/>
            <person name="Page L."/>
            <person name="Ramakrishna P."/>
            <person name="Satoh S."/>
            <person name="Sattley W.M."/>
            <person name="Shimada Y."/>
            <person name="Taylor H.L."/>
            <person name="Tomo T."/>
            <person name="Tsuchiya T."/>
            <person name="Wang Z.T."/>
            <person name="Raymond J."/>
            <person name="Mimuro M."/>
            <person name="Blankenship R.E."/>
            <person name="Touchman J.W."/>
        </authorList>
    </citation>
    <scope>NUCLEOTIDE SEQUENCE [LARGE SCALE GENOMIC DNA]</scope>
    <source>
        <strain evidence="4">MBIC 11017</strain>
    </source>
</reference>
<dbReference type="Pfam" id="PF00027">
    <property type="entry name" value="cNMP_binding"/>
    <property type="match status" value="1"/>
</dbReference>
<dbReference type="PROSITE" id="PS00889">
    <property type="entry name" value="CNMP_BINDING_2"/>
    <property type="match status" value="1"/>
</dbReference>
<evidence type="ECO:0000313" key="4">
    <source>
        <dbReference type="Proteomes" id="UP000000268"/>
    </source>
</evidence>
<name>B0CEC6_ACAM1</name>
<dbReference type="InterPro" id="IPR050706">
    <property type="entry name" value="Cyclic-di-GMP_PDE-like"/>
</dbReference>
<protein>
    <submittedName>
        <fullName evidence="3">EAL and cyclic nucleotide-binding domain protein</fullName>
    </submittedName>
</protein>
<dbReference type="Proteomes" id="UP000000268">
    <property type="component" value="Chromosome"/>
</dbReference>
<dbReference type="STRING" id="329726.AM1_0714"/>
<dbReference type="InterPro" id="IPR018488">
    <property type="entry name" value="cNMP-bd_CS"/>
</dbReference>
<evidence type="ECO:0000313" key="3">
    <source>
        <dbReference type="EMBL" id="ABW25760.1"/>
    </source>
</evidence>
<evidence type="ECO:0000259" key="2">
    <source>
        <dbReference type="PROSITE" id="PS50883"/>
    </source>
</evidence>
<dbReference type="SMART" id="SM00052">
    <property type="entry name" value="EAL"/>
    <property type="match status" value="1"/>
</dbReference>
<dbReference type="SUPFAM" id="SSF51206">
    <property type="entry name" value="cAMP-binding domain-like"/>
    <property type="match status" value="1"/>
</dbReference>
<dbReference type="EMBL" id="CP000828">
    <property type="protein sequence ID" value="ABW25760.1"/>
    <property type="molecule type" value="Genomic_DNA"/>
</dbReference>
<dbReference type="PROSITE" id="PS50883">
    <property type="entry name" value="EAL"/>
    <property type="match status" value="1"/>
</dbReference>
<dbReference type="RefSeq" id="WP_012161345.1">
    <property type="nucleotide sequence ID" value="NC_009925.1"/>
</dbReference>
<dbReference type="eggNOG" id="COG2200">
    <property type="taxonomic scope" value="Bacteria"/>
</dbReference>
<dbReference type="InterPro" id="IPR014710">
    <property type="entry name" value="RmlC-like_jellyroll"/>
</dbReference>
<dbReference type="AlphaFoldDB" id="B0CEC6"/>
<dbReference type="PANTHER" id="PTHR33121:SF71">
    <property type="entry name" value="OXYGEN SENSOR PROTEIN DOSP"/>
    <property type="match status" value="1"/>
</dbReference>
<dbReference type="KEGG" id="amr:AM1_0714"/>
<dbReference type="GO" id="GO:0071111">
    <property type="term" value="F:cyclic-guanylate-specific phosphodiesterase activity"/>
    <property type="evidence" value="ECO:0007669"/>
    <property type="project" value="InterPro"/>
</dbReference>